<feature type="domain" description="FAD/NAD(P)-binding" evidence="5">
    <location>
        <begin position="4"/>
        <end position="292"/>
    </location>
</feature>
<dbReference type="PANTHER" id="PTHR42913:SF9">
    <property type="entry name" value="SLR1591 PROTEIN"/>
    <property type="match status" value="1"/>
</dbReference>
<dbReference type="AlphaFoldDB" id="S0FSI5"/>
<dbReference type="RefSeq" id="WP_006967838.1">
    <property type="nucleotide sequence ID" value="NZ_APJX01000010.1"/>
</dbReference>
<dbReference type="Gene3D" id="3.50.50.100">
    <property type="match status" value="1"/>
</dbReference>
<dbReference type="GO" id="GO:0003955">
    <property type="term" value="F:NAD(P)H dehydrogenase (quinone) activity"/>
    <property type="evidence" value="ECO:0007669"/>
    <property type="project" value="TreeGrafter"/>
</dbReference>
<name>S0FSI5_9BACT</name>
<organism evidence="6 7">
    <name type="scientific">Desulfotignum phosphitoxidans DSM 13687</name>
    <dbReference type="NCBI Taxonomy" id="1286635"/>
    <lineage>
        <taxon>Bacteria</taxon>
        <taxon>Pseudomonadati</taxon>
        <taxon>Thermodesulfobacteriota</taxon>
        <taxon>Desulfobacteria</taxon>
        <taxon>Desulfobacterales</taxon>
        <taxon>Desulfobacteraceae</taxon>
        <taxon>Desulfotignum</taxon>
    </lineage>
</organism>
<keyword evidence="3" id="KW-0274">FAD</keyword>
<dbReference type="SUPFAM" id="SSF51905">
    <property type="entry name" value="FAD/NAD(P)-binding domain"/>
    <property type="match status" value="2"/>
</dbReference>
<evidence type="ECO:0000256" key="4">
    <source>
        <dbReference type="ARBA" id="ARBA00023002"/>
    </source>
</evidence>
<reference evidence="6 7" key="1">
    <citation type="journal article" date="2013" name="Genome Announc.">
        <title>Draft Genome Sequence of Desulfotignum phosphitoxidans DSM 13687 Strain FiPS-3.</title>
        <authorList>
            <person name="Poehlein A."/>
            <person name="Daniel R."/>
            <person name="Simeonova D.D."/>
        </authorList>
    </citation>
    <scope>NUCLEOTIDE SEQUENCE [LARGE SCALE GENOMIC DNA]</scope>
    <source>
        <strain evidence="6 7">DSM 13687</strain>
    </source>
</reference>
<dbReference type="InterPro" id="IPR051169">
    <property type="entry name" value="NADH-Q_oxidoreductase"/>
</dbReference>
<evidence type="ECO:0000313" key="7">
    <source>
        <dbReference type="Proteomes" id="UP000014216"/>
    </source>
</evidence>
<keyword evidence="4" id="KW-0560">Oxidoreductase</keyword>
<evidence type="ECO:0000259" key="5">
    <source>
        <dbReference type="Pfam" id="PF07992"/>
    </source>
</evidence>
<dbReference type="InterPro" id="IPR036188">
    <property type="entry name" value="FAD/NAD-bd_sf"/>
</dbReference>
<keyword evidence="2" id="KW-0285">Flavoprotein</keyword>
<gene>
    <name evidence="6" type="ORF">Dpo_10c00410</name>
</gene>
<dbReference type="EMBL" id="APJX01000010">
    <property type="protein sequence ID" value="EMS78048.1"/>
    <property type="molecule type" value="Genomic_DNA"/>
</dbReference>
<proteinExistence type="predicted"/>
<dbReference type="PATRIC" id="fig|1286635.3.peg.3880"/>
<evidence type="ECO:0000256" key="3">
    <source>
        <dbReference type="ARBA" id="ARBA00022827"/>
    </source>
</evidence>
<dbReference type="InterPro" id="IPR023753">
    <property type="entry name" value="FAD/NAD-binding_dom"/>
</dbReference>
<dbReference type="OrthoDB" id="9767928at2"/>
<evidence type="ECO:0000256" key="1">
    <source>
        <dbReference type="ARBA" id="ARBA00001974"/>
    </source>
</evidence>
<dbReference type="Pfam" id="PF07992">
    <property type="entry name" value="Pyr_redox_2"/>
    <property type="match status" value="1"/>
</dbReference>
<dbReference type="GO" id="GO:0019646">
    <property type="term" value="P:aerobic electron transport chain"/>
    <property type="evidence" value="ECO:0007669"/>
    <property type="project" value="TreeGrafter"/>
</dbReference>
<comment type="caution">
    <text evidence="6">The sequence shown here is derived from an EMBL/GenBank/DDBJ whole genome shotgun (WGS) entry which is preliminary data.</text>
</comment>
<keyword evidence="7" id="KW-1185">Reference proteome</keyword>
<dbReference type="Proteomes" id="UP000014216">
    <property type="component" value="Unassembled WGS sequence"/>
</dbReference>
<accession>S0FSI5</accession>
<dbReference type="PANTHER" id="PTHR42913">
    <property type="entry name" value="APOPTOSIS-INDUCING FACTOR 1"/>
    <property type="match status" value="1"/>
</dbReference>
<evidence type="ECO:0000256" key="2">
    <source>
        <dbReference type="ARBA" id="ARBA00022630"/>
    </source>
</evidence>
<sequence>MKKHLVLVGGGHAHMVTLANIRRFVEKKYRVTVIGPSEFHYYSGMGPGMLGGTYSPDQIRFATRKTVENQGGEFVTDRVTHIMPRDRQVMTRSGARINYDVVSFNAGSHIPLPGTDTPEQDRPANLYPVKPIEQLMDASAALKTLFAQKKVSVNVVGGGPSSAEVAGNVWQLAGNRGAHMPEIRILCGSRFMGRFGEKIRSRIKQILEKRKIVIQENARVKTVTASEIILESGQGFATDFTFMASGVVPTPMFEESGLAMGPDKGLLVNQYLQSVTDPQIFGGGDCIHFQPQPLDKVGVYAVRQNPVLLHNLMAALDGEPFNPFDPGPDYLLVFNLGGRQGVLKKKNIVFSGRLAFTIKDYIDTKFMKRFQAAETGQ</sequence>
<evidence type="ECO:0000313" key="6">
    <source>
        <dbReference type="EMBL" id="EMS78048.1"/>
    </source>
</evidence>
<comment type="cofactor">
    <cofactor evidence="1">
        <name>FAD</name>
        <dbReference type="ChEBI" id="CHEBI:57692"/>
    </cofactor>
</comment>
<protein>
    <submittedName>
        <fullName evidence="6">Putative NADH dehydrogenase, FAD-containing subunit</fullName>
    </submittedName>
</protein>